<dbReference type="GO" id="GO:0003677">
    <property type="term" value="F:DNA binding"/>
    <property type="evidence" value="ECO:0007669"/>
    <property type="project" value="UniProtKB-KW"/>
</dbReference>
<dbReference type="AlphaFoldDB" id="A0A5N6PV35"/>
<evidence type="ECO:0000256" key="3">
    <source>
        <dbReference type="ARBA" id="ARBA00022771"/>
    </source>
</evidence>
<evidence type="ECO:0000313" key="14">
    <source>
        <dbReference type="Proteomes" id="UP000326396"/>
    </source>
</evidence>
<dbReference type="FunFam" id="4.10.1100.10:FF:000001">
    <property type="entry name" value="Squamosa promoter-binding-like protein 14"/>
    <property type="match status" value="1"/>
</dbReference>
<feature type="domain" description="SBP-type" evidence="12">
    <location>
        <begin position="144"/>
        <end position="221"/>
    </location>
</feature>
<dbReference type="Proteomes" id="UP000326396">
    <property type="component" value="Linkage Group LG10"/>
</dbReference>
<dbReference type="InterPro" id="IPR036893">
    <property type="entry name" value="SBP_sf"/>
</dbReference>
<dbReference type="EMBL" id="SZYD01000002">
    <property type="protein sequence ID" value="KAD7116430.1"/>
    <property type="molecule type" value="Genomic_DNA"/>
</dbReference>
<feature type="compositionally biased region" description="Polar residues" evidence="11">
    <location>
        <begin position="1"/>
        <end position="31"/>
    </location>
</feature>
<dbReference type="InterPro" id="IPR004333">
    <property type="entry name" value="SBP_dom"/>
</dbReference>
<evidence type="ECO:0000256" key="6">
    <source>
        <dbReference type="ARBA" id="ARBA00023125"/>
    </source>
</evidence>
<evidence type="ECO:0000256" key="1">
    <source>
        <dbReference type="ARBA" id="ARBA00004123"/>
    </source>
</evidence>
<evidence type="ECO:0000313" key="13">
    <source>
        <dbReference type="EMBL" id="KAD7116430.1"/>
    </source>
</evidence>
<keyword evidence="8" id="KW-0539">Nucleus</keyword>
<accession>A0A5N6PV35</accession>
<evidence type="ECO:0000256" key="2">
    <source>
        <dbReference type="ARBA" id="ARBA00022723"/>
    </source>
</evidence>
<dbReference type="GO" id="GO:0005634">
    <property type="term" value="C:nucleus"/>
    <property type="evidence" value="ECO:0007669"/>
    <property type="project" value="UniProtKB-SubCell"/>
</dbReference>
<evidence type="ECO:0000256" key="4">
    <source>
        <dbReference type="ARBA" id="ARBA00022833"/>
    </source>
</evidence>
<dbReference type="Gene3D" id="4.10.1100.10">
    <property type="entry name" value="Transcription factor, SBP-box domain"/>
    <property type="match status" value="1"/>
</dbReference>
<keyword evidence="2" id="KW-0479">Metal-binding</keyword>
<comment type="subcellular location">
    <subcellularLocation>
        <location evidence="1">Nucleus</location>
    </subcellularLocation>
</comment>
<reference evidence="13 14" key="1">
    <citation type="submission" date="2019-05" db="EMBL/GenBank/DDBJ databases">
        <title>Mikania micrantha, genome provides insights into the molecular mechanism of rapid growth.</title>
        <authorList>
            <person name="Liu B."/>
        </authorList>
    </citation>
    <scope>NUCLEOTIDE SEQUENCE [LARGE SCALE GENOMIC DNA]</scope>
    <source>
        <strain evidence="13">NLD-2019</strain>
        <tissue evidence="13">Leaf</tissue>
    </source>
</reference>
<evidence type="ECO:0000256" key="7">
    <source>
        <dbReference type="ARBA" id="ARBA00023163"/>
    </source>
</evidence>
<evidence type="ECO:0000256" key="10">
    <source>
        <dbReference type="PROSITE-ProRule" id="PRU00470"/>
    </source>
</evidence>
<evidence type="ECO:0000256" key="9">
    <source>
        <dbReference type="ARBA" id="ARBA00056472"/>
    </source>
</evidence>
<dbReference type="SUPFAM" id="SSF103612">
    <property type="entry name" value="SBT domain"/>
    <property type="match status" value="1"/>
</dbReference>
<keyword evidence="14" id="KW-1185">Reference proteome</keyword>
<keyword evidence="6" id="KW-0238">DNA-binding</keyword>
<dbReference type="InterPro" id="IPR044817">
    <property type="entry name" value="SBP-like"/>
</dbReference>
<keyword evidence="7" id="KW-0804">Transcription</keyword>
<sequence length="393" mass="43868">MEQNTKCGWKNNDTFFSEVNTTSPKKLQPTSWEEEDFSESFNLSASDVANHSSAKSSISASTGSSFKEGMKNSKFLYGGDANKKSSLLEASVSSGEPFIGLKLGKRTYFENNYCSKTSSLSETPMLSVSSTGKKAKSSCQSSTIPRCQVEGCDLDLSSAKEYHRKHRVCESHSKCPKVVVSGLERRFCQQCSRFHSLAEFDEKKRSCRRRLSDHNARRRKPQQETIQFDSTNLSSSFFGGGQQLSFQSSPAINSTWENSSISSTYSIAKMKTKKSEILDDMSHLPNAVNMSFNRPMPSSIEALDHGLKEATSPNVDALRALSLLSNNSWGLYEPSDLIRLDHSQPDNLFMVQPGLPQGSSPDYWQQSIDPANTQFQLFSRFYSNPMDEILKPM</sequence>
<evidence type="ECO:0000256" key="5">
    <source>
        <dbReference type="ARBA" id="ARBA00023015"/>
    </source>
</evidence>
<evidence type="ECO:0000256" key="8">
    <source>
        <dbReference type="ARBA" id="ARBA00023242"/>
    </source>
</evidence>
<keyword evidence="4" id="KW-0862">Zinc</keyword>
<proteinExistence type="predicted"/>
<dbReference type="PANTHER" id="PTHR31251:SF74">
    <property type="entry name" value="SQUAMOSA PROMOTER-BINDING-LIKE PROTEIN 2"/>
    <property type="match status" value="1"/>
</dbReference>
<comment type="caution">
    <text evidence="13">The sequence shown here is derived from an EMBL/GenBank/DDBJ whole genome shotgun (WGS) entry which is preliminary data.</text>
</comment>
<protein>
    <recommendedName>
        <fullName evidence="12">SBP-type domain-containing protein</fullName>
    </recommendedName>
</protein>
<dbReference type="Pfam" id="PF03110">
    <property type="entry name" value="SBP"/>
    <property type="match status" value="1"/>
</dbReference>
<evidence type="ECO:0000256" key="11">
    <source>
        <dbReference type="SAM" id="MobiDB-lite"/>
    </source>
</evidence>
<name>A0A5N6PV35_9ASTR</name>
<dbReference type="PROSITE" id="PS51141">
    <property type="entry name" value="ZF_SBP"/>
    <property type="match status" value="1"/>
</dbReference>
<comment type="function">
    <text evidence="9">Probable transcriptional factor. Binds to the promoter of the SQUAMOSA gene.</text>
</comment>
<evidence type="ECO:0000259" key="12">
    <source>
        <dbReference type="PROSITE" id="PS51141"/>
    </source>
</evidence>
<gene>
    <name evidence="13" type="ORF">E3N88_03698</name>
</gene>
<keyword evidence="5" id="KW-0805">Transcription regulation</keyword>
<dbReference type="PANTHER" id="PTHR31251">
    <property type="entry name" value="SQUAMOSA PROMOTER-BINDING-LIKE PROTEIN 4"/>
    <property type="match status" value="1"/>
</dbReference>
<dbReference type="GO" id="GO:0008270">
    <property type="term" value="F:zinc ion binding"/>
    <property type="evidence" value="ECO:0007669"/>
    <property type="project" value="UniProtKB-KW"/>
</dbReference>
<keyword evidence="3 10" id="KW-0863">Zinc-finger</keyword>
<organism evidence="13 14">
    <name type="scientific">Mikania micrantha</name>
    <name type="common">bitter vine</name>
    <dbReference type="NCBI Taxonomy" id="192012"/>
    <lineage>
        <taxon>Eukaryota</taxon>
        <taxon>Viridiplantae</taxon>
        <taxon>Streptophyta</taxon>
        <taxon>Embryophyta</taxon>
        <taxon>Tracheophyta</taxon>
        <taxon>Spermatophyta</taxon>
        <taxon>Magnoliopsida</taxon>
        <taxon>eudicotyledons</taxon>
        <taxon>Gunneridae</taxon>
        <taxon>Pentapetalae</taxon>
        <taxon>asterids</taxon>
        <taxon>campanulids</taxon>
        <taxon>Asterales</taxon>
        <taxon>Asteraceae</taxon>
        <taxon>Asteroideae</taxon>
        <taxon>Heliantheae alliance</taxon>
        <taxon>Eupatorieae</taxon>
        <taxon>Mikania</taxon>
    </lineage>
</organism>
<feature type="region of interest" description="Disordered" evidence="11">
    <location>
        <begin position="1"/>
        <end position="33"/>
    </location>
</feature>
<dbReference type="OrthoDB" id="514967at2759"/>